<evidence type="ECO:0000313" key="1">
    <source>
        <dbReference type="EMBL" id="OUJ72933.1"/>
    </source>
</evidence>
<comment type="caution">
    <text evidence="1">The sequence shown here is derived from an EMBL/GenBank/DDBJ whole genome shotgun (WGS) entry which is preliminary data.</text>
</comment>
<dbReference type="AlphaFoldDB" id="A0A243WBF8"/>
<name>A0A243WBF8_9BACT</name>
<dbReference type="RefSeq" id="WP_086595228.1">
    <property type="nucleotide sequence ID" value="NZ_MTSE01000008.1"/>
</dbReference>
<keyword evidence="2" id="KW-1185">Reference proteome</keyword>
<protein>
    <submittedName>
        <fullName evidence="1">Uncharacterized protein</fullName>
    </submittedName>
</protein>
<accession>A0A243WBF8</accession>
<proteinExistence type="predicted"/>
<gene>
    <name evidence="1" type="ORF">BXP70_16680</name>
</gene>
<reference evidence="1 2" key="1">
    <citation type="submission" date="2017-01" db="EMBL/GenBank/DDBJ databases">
        <title>A new Hymenobacter.</title>
        <authorList>
            <person name="Liang Y."/>
            <person name="Feng F."/>
        </authorList>
    </citation>
    <scope>NUCLEOTIDE SEQUENCE [LARGE SCALE GENOMIC DNA]</scope>
    <source>
        <strain evidence="1">MIMBbqt21</strain>
    </source>
</reference>
<dbReference type="EMBL" id="MTSE01000008">
    <property type="protein sequence ID" value="OUJ72933.1"/>
    <property type="molecule type" value="Genomic_DNA"/>
</dbReference>
<dbReference type="Proteomes" id="UP000194873">
    <property type="component" value="Unassembled WGS sequence"/>
</dbReference>
<evidence type="ECO:0000313" key="2">
    <source>
        <dbReference type="Proteomes" id="UP000194873"/>
    </source>
</evidence>
<dbReference type="OrthoDB" id="805991at2"/>
<organism evidence="1 2">
    <name type="scientific">Hymenobacter crusticola</name>
    <dbReference type="NCBI Taxonomy" id="1770526"/>
    <lineage>
        <taxon>Bacteria</taxon>
        <taxon>Pseudomonadati</taxon>
        <taxon>Bacteroidota</taxon>
        <taxon>Cytophagia</taxon>
        <taxon>Cytophagales</taxon>
        <taxon>Hymenobacteraceae</taxon>
        <taxon>Hymenobacter</taxon>
    </lineage>
</organism>
<sequence>MQKLLLASTPGPLARDLIYSLFRVHLRLSIAVGAAWSKLTNLTTTTEWLKPLARSSKLGAPNWFVQQVATLGAVAALSCLTLPYAQAQGTAEPSTVTRADLKPLLRADWQGALTYRDYQNQQLVTLATQLSATETTPQVVTLNYVYREPNGKQVRGADQLRLQANGTQIEWDGLLMRVQQKRLLPRRVVQLVLVGEGTDNNQRATVRRTVLLAARQYSVRKEVRFQGDTTFLLRHEYQFQR</sequence>